<keyword evidence="2 7" id="KW-0698">rRNA processing</keyword>
<dbReference type="Pfam" id="PF13238">
    <property type="entry name" value="AAA_18"/>
    <property type="match status" value="1"/>
</dbReference>
<dbReference type="GO" id="GO:0005524">
    <property type="term" value="F:ATP binding"/>
    <property type="evidence" value="ECO:0007669"/>
    <property type="project" value="UniProtKB-UniRule"/>
</dbReference>
<comment type="catalytic activity">
    <reaction evidence="7">
        <text>ATP + H2O = ADP + phosphate + H(+)</text>
        <dbReference type="Rhea" id="RHEA:13065"/>
        <dbReference type="ChEBI" id="CHEBI:15377"/>
        <dbReference type="ChEBI" id="CHEBI:15378"/>
        <dbReference type="ChEBI" id="CHEBI:30616"/>
        <dbReference type="ChEBI" id="CHEBI:43474"/>
        <dbReference type="ChEBI" id="CHEBI:456216"/>
    </reaction>
</comment>
<keyword evidence="3 7" id="KW-0808">Transferase</keyword>
<keyword evidence="4 7" id="KW-0547">Nucleotide-binding</keyword>
<comment type="subunit">
    <text evidence="7">Interacts with uS11. Not a structural component of 40S pre-ribosomes, but transiently interacts with them by binding to uS11.</text>
</comment>
<evidence type="ECO:0000256" key="5">
    <source>
        <dbReference type="ARBA" id="ARBA00022777"/>
    </source>
</evidence>
<keyword evidence="6 7" id="KW-0067">ATP-binding</keyword>
<dbReference type="Proteomes" id="UP001597092">
    <property type="component" value="Unassembled WGS sequence"/>
</dbReference>
<evidence type="ECO:0000256" key="7">
    <source>
        <dbReference type="HAMAP-Rule" id="MF_00039"/>
    </source>
</evidence>
<proteinExistence type="inferred from homology"/>
<dbReference type="PANTHER" id="PTHR12595:SF0">
    <property type="entry name" value="ADENYLATE KINASE ISOENZYME 6"/>
    <property type="match status" value="1"/>
</dbReference>
<comment type="caution">
    <text evidence="8">The sequence shown here is derived from an EMBL/GenBank/DDBJ whole genome shotgun (WGS) entry which is preliminary data.</text>
</comment>
<gene>
    <name evidence="8" type="ORF">ACFSAS_14920</name>
</gene>
<evidence type="ECO:0000313" key="9">
    <source>
        <dbReference type="Proteomes" id="UP001597092"/>
    </source>
</evidence>
<dbReference type="PANTHER" id="PTHR12595">
    <property type="entry name" value="POS9-ACTIVATING FACTOR FAP7-RELATED"/>
    <property type="match status" value="1"/>
</dbReference>
<accession>A0ABD6DYE7</accession>
<evidence type="ECO:0000256" key="6">
    <source>
        <dbReference type="ARBA" id="ARBA00022840"/>
    </source>
</evidence>
<feature type="binding site" evidence="7">
    <location>
        <position position="11"/>
    </location>
    <ligand>
        <name>ATP</name>
        <dbReference type="ChEBI" id="CHEBI:30616"/>
    </ligand>
</feature>
<dbReference type="Gene3D" id="3.40.50.300">
    <property type="entry name" value="P-loop containing nucleotide triphosphate hydrolases"/>
    <property type="match status" value="1"/>
</dbReference>
<evidence type="ECO:0000256" key="1">
    <source>
        <dbReference type="ARBA" id="ARBA00022517"/>
    </source>
</evidence>
<comment type="similarity">
    <text evidence="7">Belongs to the adenylate kinase family. AK6 subfamily.</text>
</comment>
<dbReference type="SUPFAM" id="SSF52540">
    <property type="entry name" value="P-loop containing nucleoside triphosphate hydrolases"/>
    <property type="match status" value="1"/>
</dbReference>
<dbReference type="RefSeq" id="WP_256307399.1">
    <property type="nucleotide sequence ID" value="NZ_JANHAW010000002.1"/>
</dbReference>
<organism evidence="8 9">
    <name type="scientific">Halobellus litoreus</name>
    <dbReference type="NCBI Taxonomy" id="755310"/>
    <lineage>
        <taxon>Archaea</taxon>
        <taxon>Methanobacteriati</taxon>
        <taxon>Methanobacteriota</taxon>
        <taxon>Stenosarchaea group</taxon>
        <taxon>Halobacteria</taxon>
        <taxon>Halobacteriales</taxon>
        <taxon>Haloferacaceae</taxon>
        <taxon>Halobellus</taxon>
    </lineage>
</organism>
<dbReference type="InterPro" id="IPR020618">
    <property type="entry name" value="Adenyl_kinase_AK6"/>
</dbReference>
<dbReference type="AlphaFoldDB" id="A0ABD6DYE7"/>
<evidence type="ECO:0000256" key="4">
    <source>
        <dbReference type="ARBA" id="ARBA00022741"/>
    </source>
</evidence>
<name>A0ABD6DYE7_9EURY</name>
<evidence type="ECO:0000256" key="2">
    <source>
        <dbReference type="ARBA" id="ARBA00022552"/>
    </source>
</evidence>
<feature type="binding site" evidence="7">
    <location>
        <position position="116"/>
    </location>
    <ligand>
        <name>ATP</name>
        <dbReference type="ChEBI" id="CHEBI:30616"/>
    </ligand>
</feature>
<comment type="caution">
    <text evidence="7">Lacks conserved residue(s) required for the propagation of feature annotation.</text>
</comment>
<keyword evidence="5 7" id="KW-0418">Kinase</keyword>
<feature type="binding site" evidence="7">
    <location>
        <position position="14"/>
    </location>
    <ligand>
        <name>ATP</name>
        <dbReference type="ChEBI" id="CHEBI:30616"/>
    </ligand>
</feature>
<keyword evidence="9" id="KW-1185">Reference proteome</keyword>
<feature type="binding site" evidence="7">
    <location>
        <position position="15"/>
    </location>
    <ligand>
        <name>ATP</name>
        <dbReference type="ChEBI" id="CHEBI:30616"/>
    </ligand>
</feature>
<evidence type="ECO:0000313" key="8">
    <source>
        <dbReference type="EMBL" id="MFD1686905.1"/>
    </source>
</evidence>
<dbReference type="HAMAP" id="MF_00039">
    <property type="entry name" value="Adenylate_kinase_AK6"/>
    <property type="match status" value="1"/>
</dbReference>
<dbReference type="EMBL" id="JBHUDP010000006">
    <property type="protein sequence ID" value="MFD1686905.1"/>
    <property type="molecule type" value="Genomic_DNA"/>
</dbReference>
<comment type="catalytic activity">
    <reaction evidence="7">
        <text>AMP + ATP = 2 ADP</text>
        <dbReference type="Rhea" id="RHEA:12973"/>
        <dbReference type="ChEBI" id="CHEBI:30616"/>
        <dbReference type="ChEBI" id="CHEBI:456215"/>
        <dbReference type="ChEBI" id="CHEBI:456216"/>
        <dbReference type="EC" id="2.7.4.3"/>
    </reaction>
</comment>
<dbReference type="GO" id="GO:0004017">
    <property type="term" value="F:AMP kinase activity"/>
    <property type="evidence" value="ECO:0007669"/>
    <property type="project" value="UniProtKB-UniRule"/>
</dbReference>
<dbReference type="GO" id="GO:0042274">
    <property type="term" value="P:ribosomal small subunit biogenesis"/>
    <property type="evidence" value="ECO:0007669"/>
    <property type="project" value="UniProtKB-UniRule"/>
</dbReference>
<dbReference type="InterPro" id="IPR027417">
    <property type="entry name" value="P-loop_NTPase"/>
</dbReference>
<dbReference type="GO" id="GO:0006364">
    <property type="term" value="P:rRNA processing"/>
    <property type="evidence" value="ECO:0007669"/>
    <property type="project" value="UniProtKB-KW"/>
</dbReference>
<evidence type="ECO:0000256" key="3">
    <source>
        <dbReference type="ARBA" id="ARBA00022679"/>
    </source>
</evidence>
<protein>
    <recommendedName>
        <fullName evidence="7">Putative adenylate kinase</fullName>
        <shortName evidence="7">AK</shortName>
        <ecNumber evidence="7">2.7.4.3</ecNumber>
    </recommendedName>
    <alternativeName>
        <fullName evidence="7">ATP-AMP transphosphorylase</fullName>
    </alternativeName>
</protein>
<feature type="binding site" evidence="7">
    <location>
        <position position="16"/>
    </location>
    <ligand>
        <name>ATP</name>
        <dbReference type="ChEBI" id="CHEBI:30616"/>
    </ligand>
</feature>
<sequence length="186" mass="19978">MSRIALTGTPGTGKTTVSELVAEELGIEVVHLNEAIREAELFEDRDAERDSLVADLDAVEAWLADREPDGAGGADADGGSGRDVLVESHLSHLLDADRVIVLRCQPDELHPRLRERGESEDSISENAESEALDVILAEAVDRHGAASVWEIDTTGRDPETVADDVAAAIEGEIDPRVGVVDFVEYL</sequence>
<dbReference type="EC" id="2.7.4.3" evidence="7"/>
<reference evidence="8 9" key="1">
    <citation type="journal article" date="2019" name="Int. J. Syst. Evol. Microbiol.">
        <title>The Global Catalogue of Microorganisms (GCM) 10K type strain sequencing project: providing services to taxonomists for standard genome sequencing and annotation.</title>
        <authorList>
            <consortium name="The Broad Institute Genomics Platform"/>
            <consortium name="The Broad Institute Genome Sequencing Center for Infectious Disease"/>
            <person name="Wu L."/>
            <person name="Ma J."/>
        </authorList>
    </citation>
    <scope>NUCLEOTIDE SEQUENCE [LARGE SCALE GENOMIC DNA]</scope>
    <source>
        <strain evidence="8 9">CGMCC 1.10387</strain>
    </source>
</reference>
<feature type="binding site" evidence="7">
    <location>
        <position position="13"/>
    </location>
    <ligand>
        <name>ATP</name>
        <dbReference type="ChEBI" id="CHEBI:30616"/>
    </ligand>
</feature>
<feature type="region of interest" description="LID" evidence="7">
    <location>
        <begin position="115"/>
        <end position="125"/>
    </location>
</feature>
<keyword evidence="1 7" id="KW-0690">Ribosome biogenesis</keyword>
<comment type="function">
    <text evidence="7">Broad-specificity nucleoside monophosphate (NMP) kinase that catalyzes the reversible transfer of the terminal phosphate group between nucleoside triphosphates and monophosphates. Has also ATPase activity. Involved in the late maturation steps of the 30S ribosomal particles, specifically 16S rRNA maturation. While NMP activity is not required for ribosome maturation, ATPase activity is. Associates transiently with small ribosomal subunit protein uS11. ATP hydrolysis breaks the interaction with uS11. May temporarily remove uS11 from the ribosome to enable a conformational change of the ribosomal RNA that is needed for the final maturation step of the small ribosomal subunit.</text>
</comment>